<gene>
    <name evidence="3" type="ORF">OCBIM_22002146mg</name>
</gene>
<feature type="compositionally biased region" description="Acidic residues" evidence="1">
    <location>
        <begin position="96"/>
        <end position="154"/>
    </location>
</feature>
<evidence type="ECO:0000256" key="1">
    <source>
        <dbReference type="SAM" id="MobiDB-lite"/>
    </source>
</evidence>
<evidence type="ECO:0000313" key="3">
    <source>
        <dbReference type="EMBL" id="KOF70823.1"/>
    </source>
</evidence>
<keyword evidence="2" id="KW-0472">Membrane</keyword>
<feature type="transmembrane region" description="Helical" evidence="2">
    <location>
        <begin position="39"/>
        <end position="56"/>
    </location>
</feature>
<feature type="non-terminal residue" evidence="3">
    <location>
        <position position="379"/>
    </location>
</feature>
<accession>A0A0L8G1P8</accession>
<reference evidence="3" key="1">
    <citation type="submission" date="2015-07" db="EMBL/GenBank/DDBJ databases">
        <title>MeaNS - Measles Nucleotide Surveillance Program.</title>
        <authorList>
            <person name="Tran T."/>
            <person name="Druce J."/>
        </authorList>
    </citation>
    <scope>NUCLEOTIDE SEQUENCE</scope>
    <source>
        <strain evidence="3">UCB-OBI-ISO-001</strain>
        <tissue evidence="3">Gonad</tissue>
    </source>
</reference>
<feature type="compositionally biased region" description="Acidic residues" evidence="1">
    <location>
        <begin position="239"/>
        <end position="262"/>
    </location>
</feature>
<organism evidence="3">
    <name type="scientific">Octopus bimaculoides</name>
    <name type="common">California two-spotted octopus</name>
    <dbReference type="NCBI Taxonomy" id="37653"/>
    <lineage>
        <taxon>Eukaryota</taxon>
        <taxon>Metazoa</taxon>
        <taxon>Spiralia</taxon>
        <taxon>Lophotrochozoa</taxon>
        <taxon>Mollusca</taxon>
        <taxon>Cephalopoda</taxon>
        <taxon>Coleoidea</taxon>
        <taxon>Octopodiformes</taxon>
        <taxon>Octopoda</taxon>
        <taxon>Incirrata</taxon>
        <taxon>Octopodidae</taxon>
        <taxon>Octopus</taxon>
    </lineage>
</organism>
<sequence length="379" mass="41565">DVTELGRLCNGTVPNLFLLILEAVRVSVNRGSTEKKITAMKNLVLFLFVFVVGLWVTEGQRVINESVVTKGPSVNSEGLSVTLGDKDPSVSNVSSENEEQEESVAGSDDEGESEGGEESEGDGLSVDDESSEDGEDESVDGEESVDEEELEGEDSNNGGIWVVDDDSVNESESLDGVESLDEVESADEDTNNGGLSVGDDESVDEDESVNEEETVDGDESVDEVESADEDTNDGGLSVGDDESVDEDESADEGDSESEDEPVTESPLLNNGTSVYNETLDSGNSTTEGESLAVRRSRGLCRVRCYKTVTYKKSRRSWCWFLRRCTKYRTAFRRIRTTCLRCCRGWIGTPGRCKGKNMFSVLSRCNLWIRPNFFFIYILY</sequence>
<name>A0A0L8G1P8_OCTBM</name>
<feature type="non-terminal residue" evidence="3">
    <location>
        <position position="1"/>
    </location>
</feature>
<protein>
    <recommendedName>
        <fullName evidence="4">EMI domain-containing protein</fullName>
    </recommendedName>
</protein>
<proteinExistence type="predicted"/>
<dbReference type="AlphaFoldDB" id="A0A0L8G1P8"/>
<evidence type="ECO:0008006" key="4">
    <source>
        <dbReference type="Google" id="ProtNLM"/>
    </source>
</evidence>
<keyword evidence="2" id="KW-1133">Transmembrane helix</keyword>
<dbReference type="STRING" id="37653.A0A0L8G1P8"/>
<keyword evidence="2" id="KW-0812">Transmembrane</keyword>
<dbReference type="EMBL" id="KQ424560">
    <property type="protein sequence ID" value="KOF70823.1"/>
    <property type="molecule type" value="Genomic_DNA"/>
</dbReference>
<evidence type="ECO:0000256" key="2">
    <source>
        <dbReference type="SAM" id="Phobius"/>
    </source>
</evidence>
<feature type="compositionally biased region" description="Polar residues" evidence="1">
    <location>
        <begin position="266"/>
        <end position="288"/>
    </location>
</feature>
<feature type="compositionally biased region" description="Acidic residues" evidence="1">
    <location>
        <begin position="163"/>
        <end position="190"/>
    </location>
</feature>
<feature type="compositionally biased region" description="Acidic residues" evidence="1">
    <location>
        <begin position="198"/>
        <end position="232"/>
    </location>
</feature>
<feature type="region of interest" description="Disordered" evidence="1">
    <location>
        <begin position="72"/>
        <end position="289"/>
    </location>
</feature>